<evidence type="ECO:0000256" key="4">
    <source>
        <dbReference type="ARBA" id="ARBA00022833"/>
    </source>
</evidence>
<keyword evidence="3" id="KW-0378">Hydrolase</keyword>
<proteinExistence type="inferred from homology"/>
<dbReference type="RefSeq" id="WP_161262262.1">
    <property type="nucleotide sequence ID" value="NZ_JAFBDC010000009.1"/>
</dbReference>
<dbReference type="OrthoDB" id="9801445at2"/>
<reference evidence="6 7" key="1">
    <citation type="submission" date="2020-01" db="EMBL/GenBank/DDBJ databases">
        <title>Whole genome sequence of Heliobacterium gestii DSM 11169.</title>
        <authorList>
            <person name="Kyndt J.A."/>
            <person name="Meyer T.E."/>
        </authorList>
    </citation>
    <scope>NUCLEOTIDE SEQUENCE [LARGE SCALE GENOMIC DNA]</scope>
    <source>
        <strain evidence="6 7">DSM 11169</strain>
    </source>
</reference>
<organism evidence="6 7">
    <name type="scientific">Heliomicrobium gestii</name>
    <name type="common">Heliobacterium gestii</name>
    <dbReference type="NCBI Taxonomy" id="2699"/>
    <lineage>
        <taxon>Bacteria</taxon>
        <taxon>Bacillati</taxon>
        <taxon>Bacillota</taxon>
        <taxon>Clostridia</taxon>
        <taxon>Eubacteriales</taxon>
        <taxon>Heliobacteriaceae</taxon>
        <taxon>Heliomicrobium</taxon>
    </lineage>
</organism>
<evidence type="ECO:0000313" key="6">
    <source>
        <dbReference type="EMBL" id="MZP43694.1"/>
    </source>
</evidence>
<dbReference type="GO" id="GO:0016811">
    <property type="term" value="F:hydrolase activity, acting on carbon-nitrogen (but not peptide) bonds, in linear amides"/>
    <property type="evidence" value="ECO:0007669"/>
    <property type="project" value="TreeGrafter"/>
</dbReference>
<comment type="similarity">
    <text evidence="5">Belongs to the creatininase superfamily.</text>
</comment>
<keyword evidence="2" id="KW-0479">Metal-binding</keyword>
<dbReference type="Proteomes" id="UP000471031">
    <property type="component" value="Unassembled WGS sequence"/>
</dbReference>
<dbReference type="GO" id="GO:0046872">
    <property type="term" value="F:metal ion binding"/>
    <property type="evidence" value="ECO:0007669"/>
    <property type="project" value="UniProtKB-KW"/>
</dbReference>
<dbReference type="EMBL" id="WXEX01000009">
    <property type="protein sequence ID" value="MZP43694.1"/>
    <property type="molecule type" value="Genomic_DNA"/>
</dbReference>
<gene>
    <name evidence="6" type="ORF">GTO89_11640</name>
</gene>
<name>A0A845LE95_HELGE</name>
<comment type="caution">
    <text evidence="6">The sequence shown here is derived from an EMBL/GenBank/DDBJ whole genome shotgun (WGS) entry which is preliminary data.</text>
</comment>
<dbReference type="AlphaFoldDB" id="A0A845LE95"/>
<dbReference type="PANTHER" id="PTHR35005:SF1">
    <property type="entry name" value="2-AMINO-5-FORMYLAMINO-6-RIBOSYLAMINOPYRIMIDIN-4(3H)-ONE 5'-MONOPHOSPHATE DEFORMYLASE"/>
    <property type="match status" value="1"/>
</dbReference>
<evidence type="ECO:0000256" key="2">
    <source>
        <dbReference type="ARBA" id="ARBA00022723"/>
    </source>
</evidence>
<dbReference type="InterPro" id="IPR003785">
    <property type="entry name" value="Creatininase/forma_Hydrolase"/>
</dbReference>
<protein>
    <submittedName>
        <fullName evidence="6">Creatininase family protein</fullName>
    </submittedName>
</protein>
<evidence type="ECO:0000256" key="3">
    <source>
        <dbReference type="ARBA" id="ARBA00022801"/>
    </source>
</evidence>
<keyword evidence="4" id="KW-0862">Zinc</keyword>
<evidence type="ECO:0000313" key="7">
    <source>
        <dbReference type="Proteomes" id="UP000471031"/>
    </source>
</evidence>
<evidence type="ECO:0000256" key="1">
    <source>
        <dbReference type="ARBA" id="ARBA00001947"/>
    </source>
</evidence>
<dbReference type="Gene3D" id="3.40.50.10310">
    <property type="entry name" value="Creatininase"/>
    <property type="match status" value="1"/>
</dbReference>
<sequence>MEIITMSWPSLGSIDPEKSLLFLPIVPLEEHGPHLPIGVDCHCAVEGCRRSAVKLEGQSSLRPYVFPLIPLGVARETADFPGTLSLTEQVFFPLVVELLSSVSRWGFRYAVVVSPHGSPAHLAAIHAAIAAVEKNHPLRVAEPFAHWFFHLPHDPAPNAIPDIHAGRVETSLMLALHPEQVDREAARQLSPVAIDNLHSSGTWREKGASGGYLGNPAAASAEEGQRLLPGLEIWADAAMDLLKGVAWPPPPLIQGLTNKFLRMDP</sequence>
<evidence type="ECO:0000256" key="5">
    <source>
        <dbReference type="ARBA" id="ARBA00024029"/>
    </source>
</evidence>
<dbReference type="GO" id="GO:0009231">
    <property type="term" value="P:riboflavin biosynthetic process"/>
    <property type="evidence" value="ECO:0007669"/>
    <property type="project" value="TreeGrafter"/>
</dbReference>
<dbReference type="Pfam" id="PF02633">
    <property type="entry name" value="Creatininase"/>
    <property type="match status" value="1"/>
</dbReference>
<dbReference type="PANTHER" id="PTHR35005">
    <property type="entry name" value="3-DEHYDRO-SCYLLO-INOSOSE HYDROLASE"/>
    <property type="match status" value="1"/>
</dbReference>
<comment type="cofactor">
    <cofactor evidence="1">
        <name>Zn(2+)</name>
        <dbReference type="ChEBI" id="CHEBI:29105"/>
    </cofactor>
</comment>
<keyword evidence="7" id="KW-1185">Reference proteome</keyword>
<accession>A0A845LE95</accession>
<dbReference type="InterPro" id="IPR024087">
    <property type="entry name" value="Creatininase-like_sf"/>
</dbReference>
<dbReference type="SUPFAM" id="SSF102215">
    <property type="entry name" value="Creatininase"/>
    <property type="match status" value="1"/>
</dbReference>